<dbReference type="InterPro" id="IPR000515">
    <property type="entry name" value="MetI-like"/>
</dbReference>
<evidence type="ECO:0000313" key="10">
    <source>
        <dbReference type="Proteomes" id="UP000198859"/>
    </source>
</evidence>
<evidence type="ECO:0000259" key="8">
    <source>
        <dbReference type="PROSITE" id="PS50928"/>
    </source>
</evidence>
<feature type="transmembrane region" description="Helical" evidence="7">
    <location>
        <begin position="289"/>
        <end position="308"/>
    </location>
</feature>
<evidence type="ECO:0000256" key="7">
    <source>
        <dbReference type="RuleBase" id="RU363032"/>
    </source>
</evidence>
<feature type="transmembrane region" description="Helical" evidence="7">
    <location>
        <begin position="335"/>
        <end position="354"/>
    </location>
</feature>
<dbReference type="PROSITE" id="PS50928">
    <property type="entry name" value="ABC_TM1"/>
    <property type="match status" value="1"/>
</dbReference>
<dbReference type="Proteomes" id="UP000198859">
    <property type="component" value="Chromosome I"/>
</dbReference>
<reference evidence="10" key="1">
    <citation type="submission" date="2016-10" db="EMBL/GenBank/DDBJ databases">
        <authorList>
            <person name="Varghese N."/>
            <person name="Submissions S."/>
        </authorList>
    </citation>
    <scope>NUCLEOTIDE SEQUENCE [LARGE SCALE GENOMIC DNA]</scope>
    <source>
        <strain evidence="10">DSM 22127</strain>
    </source>
</reference>
<evidence type="ECO:0000256" key="1">
    <source>
        <dbReference type="ARBA" id="ARBA00004651"/>
    </source>
</evidence>
<dbReference type="PANTHER" id="PTHR43163:SF3">
    <property type="entry name" value="PEPTIDE ABC TRANSPORTER PERMEASE PROTEIN"/>
    <property type="match status" value="1"/>
</dbReference>
<dbReference type="GO" id="GO:0055085">
    <property type="term" value="P:transmembrane transport"/>
    <property type="evidence" value="ECO:0007669"/>
    <property type="project" value="InterPro"/>
</dbReference>
<feature type="transmembrane region" description="Helical" evidence="7">
    <location>
        <begin position="390"/>
        <end position="411"/>
    </location>
</feature>
<name>A0A1H1V6W1_9ACTN</name>
<proteinExistence type="inferred from homology"/>
<keyword evidence="6 7" id="KW-0472">Membrane</keyword>
<dbReference type="SUPFAM" id="SSF161098">
    <property type="entry name" value="MetI-like"/>
    <property type="match status" value="1"/>
</dbReference>
<evidence type="ECO:0000256" key="4">
    <source>
        <dbReference type="ARBA" id="ARBA00022692"/>
    </source>
</evidence>
<dbReference type="InterPro" id="IPR035906">
    <property type="entry name" value="MetI-like_sf"/>
</dbReference>
<protein>
    <submittedName>
        <fullName evidence="9">Peptide/nickel transport system permease protein</fullName>
    </submittedName>
</protein>
<feature type="transmembrane region" description="Helical" evidence="7">
    <location>
        <begin position="109"/>
        <end position="136"/>
    </location>
</feature>
<keyword evidence="5 7" id="KW-1133">Transmembrane helix</keyword>
<evidence type="ECO:0000256" key="6">
    <source>
        <dbReference type="ARBA" id="ARBA00023136"/>
    </source>
</evidence>
<gene>
    <name evidence="9" type="ORF">SAMN04488570_2739</name>
</gene>
<organism evidence="9 10">
    <name type="scientific">Nocardioides scoriae</name>
    <dbReference type="NCBI Taxonomy" id="642780"/>
    <lineage>
        <taxon>Bacteria</taxon>
        <taxon>Bacillati</taxon>
        <taxon>Actinomycetota</taxon>
        <taxon>Actinomycetes</taxon>
        <taxon>Propionibacteriales</taxon>
        <taxon>Nocardioidaceae</taxon>
        <taxon>Nocardioides</taxon>
    </lineage>
</organism>
<sequence>MRRGHRGTPARRSLPVAAASRLLAGAAFLGLVGALPWLSGRSAAYTVLRARYAELEATPAALALVETELGLDRGPLGVLGDWLAGLPRGDLGDSWTSGRPVLPGLLEALVASSVLMVAALVVALAVAVLVVVPSLVAGLRGRTRRTPVVAVALTALPELVLAAVLLLVGAVWLGWFAPYGWQRPGDVVLPALALGLPAGGLLGRLAADAVDRAVSETWVSTWRLAGLPPARVAVAVLRRALAPVLGQVGLVVVGLLGGAVAVEEVFAVPGLGRALLGAASAQDVPTLRAGLLLLVAVAVLVGTATALARRLLLGAALRTGSLPTPPAAGGSRGRAFPLVVGGALLLAVLVGLAGDPSSSAHDRLEAPRPGLWLGADASGRDLLARLGHGALVTVGTSVLVVLACLLLGLLLGTLPRLGTGPVEITNAAPPVVAGLVVAGIWGPSVAGAALAVTAVSWAPLASHTSALLVEARAQPHVAVLEVLGTGRVRRLWCHLLPAVVAPVARHAAARLPGVALALAALGFLGLGPGQPTPEWGLVLAEGVGYAERAPWVVAAPTLALVAVSVLAAALAEDRPARGVSGPRTPRRPRRGG</sequence>
<dbReference type="PANTHER" id="PTHR43163">
    <property type="entry name" value="DIPEPTIDE TRANSPORT SYSTEM PERMEASE PROTEIN DPPB-RELATED"/>
    <property type="match status" value="1"/>
</dbReference>
<evidence type="ECO:0000256" key="2">
    <source>
        <dbReference type="ARBA" id="ARBA00022448"/>
    </source>
</evidence>
<feature type="transmembrane region" description="Helical" evidence="7">
    <location>
        <begin position="148"/>
        <end position="175"/>
    </location>
</feature>
<dbReference type="STRING" id="642780.SAMN04488570_2739"/>
<dbReference type="EMBL" id="LT629757">
    <property type="protein sequence ID" value="SDS80507.1"/>
    <property type="molecule type" value="Genomic_DNA"/>
</dbReference>
<feature type="transmembrane region" description="Helical" evidence="7">
    <location>
        <begin position="240"/>
        <end position="262"/>
    </location>
</feature>
<comment type="subcellular location">
    <subcellularLocation>
        <location evidence="1 7">Cell membrane</location>
        <topology evidence="1 7">Multi-pass membrane protein</topology>
    </subcellularLocation>
</comment>
<feature type="transmembrane region" description="Helical" evidence="7">
    <location>
        <begin position="21"/>
        <end position="39"/>
    </location>
</feature>
<dbReference type="RefSeq" id="WP_197680994.1">
    <property type="nucleotide sequence ID" value="NZ_LT629757.1"/>
</dbReference>
<accession>A0A1H1V6W1</accession>
<keyword evidence="2 7" id="KW-0813">Transport</keyword>
<feature type="transmembrane region" description="Helical" evidence="7">
    <location>
        <begin position="187"/>
        <end position="207"/>
    </location>
</feature>
<evidence type="ECO:0000256" key="5">
    <source>
        <dbReference type="ARBA" id="ARBA00022989"/>
    </source>
</evidence>
<dbReference type="AlphaFoldDB" id="A0A1H1V6W1"/>
<keyword evidence="10" id="KW-1185">Reference proteome</keyword>
<dbReference type="Gene3D" id="1.10.3720.10">
    <property type="entry name" value="MetI-like"/>
    <property type="match status" value="1"/>
</dbReference>
<dbReference type="GO" id="GO:0005886">
    <property type="term" value="C:plasma membrane"/>
    <property type="evidence" value="ECO:0007669"/>
    <property type="project" value="UniProtKB-SubCell"/>
</dbReference>
<keyword evidence="4 7" id="KW-0812">Transmembrane</keyword>
<feature type="domain" description="ABC transmembrane type-1" evidence="8">
    <location>
        <begin position="386"/>
        <end position="571"/>
    </location>
</feature>
<comment type="similarity">
    <text evidence="7">Belongs to the binding-protein-dependent transport system permease family.</text>
</comment>
<keyword evidence="3" id="KW-1003">Cell membrane</keyword>
<dbReference type="Pfam" id="PF00528">
    <property type="entry name" value="BPD_transp_1"/>
    <property type="match status" value="2"/>
</dbReference>
<feature type="transmembrane region" description="Helical" evidence="7">
    <location>
        <begin position="549"/>
        <end position="571"/>
    </location>
</feature>
<evidence type="ECO:0000256" key="3">
    <source>
        <dbReference type="ARBA" id="ARBA00022475"/>
    </source>
</evidence>
<evidence type="ECO:0000313" key="9">
    <source>
        <dbReference type="EMBL" id="SDS80507.1"/>
    </source>
</evidence>